<evidence type="ECO:0000313" key="3">
    <source>
        <dbReference type="Proteomes" id="UP000653099"/>
    </source>
</evidence>
<protein>
    <recommendedName>
        <fullName evidence="4">Yip1 domain-containing protein</fullName>
    </recommendedName>
</protein>
<dbReference type="Proteomes" id="UP000653099">
    <property type="component" value="Unassembled WGS sequence"/>
</dbReference>
<feature type="transmembrane region" description="Helical" evidence="1">
    <location>
        <begin position="91"/>
        <end position="116"/>
    </location>
</feature>
<reference evidence="2" key="2">
    <citation type="submission" date="2020-09" db="EMBL/GenBank/DDBJ databases">
        <authorList>
            <person name="Sun Q."/>
            <person name="Ohkuma M."/>
        </authorList>
    </citation>
    <scope>NUCLEOTIDE SEQUENCE</scope>
    <source>
        <strain evidence="2">JCM 14359</strain>
    </source>
</reference>
<reference evidence="2" key="1">
    <citation type="journal article" date="2014" name="Int. J. Syst. Evol. Microbiol.">
        <title>Complete genome sequence of Corynebacterium casei LMG S-19264T (=DSM 44701T), isolated from a smear-ripened cheese.</title>
        <authorList>
            <consortium name="US DOE Joint Genome Institute (JGI-PGF)"/>
            <person name="Walter F."/>
            <person name="Albersmeier A."/>
            <person name="Kalinowski J."/>
            <person name="Ruckert C."/>
        </authorList>
    </citation>
    <scope>NUCLEOTIDE SEQUENCE</scope>
    <source>
        <strain evidence="2">JCM 14359</strain>
    </source>
</reference>
<proteinExistence type="predicted"/>
<feature type="transmembrane region" description="Helical" evidence="1">
    <location>
        <begin position="240"/>
        <end position="260"/>
    </location>
</feature>
<sequence>MPTGRATRAITGLFDAVFRPSRFVRAPNAATRTSIRSTLRRLRGLSVVFVVNVVLYATPLTLSGFGVAVESDAPAWFVPIGRSVLGNPDTAWWLLAGIAQNSVFITAISGLTLLTYHAALIVTRSSEGFLLTLHTVVYSVSAYLAGIFTVLVFLSRAGPFATARELVINVQVRFIAVMYDVFGVPPSQRVFTLGDPVPASRLSPSETTILAVLGVLVLYFAYSMYLGARLNHGAGVTSAALSLLAVGLSPVLYVAALLVYSTGGLML</sequence>
<gene>
    <name evidence="2" type="ORF">GCM10008995_22020</name>
</gene>
<accession>A0A830EHB3</accession>
<dbReference type="RefSeq" id="WP_188787465.1">
    <property type="nucleotide sequence ID" value="NZ_BMOC01000014.1"/>
</dbReference>
<dbReference type="OrthoDB" id="204725at2157"/>
<evidence type="ECO:0000256" key="1">
    <source>
        <dbReference type="SAM" id="Phobius"/>
    </source>
</evidence>
<evidence type="ECO:0008006" key="4">
    <source>
        <dbReference type="Google" id="ProtNLM"/>
    </source>
</evidence>
<evidence type="ECO:0000313" key="2">
    <source>
        <dbReference type="EMBL" id="GGJ11718.1"/>
    </source>
</evidence>
<feature type="transmembrane region" description="Helical" evidence="1">
    <location>
        <begin position="208"/>
        <end position="228"/>
    </location>
</feature>
<dbReference type="AlphaFoldDB" id="A0A830EHB3"/>
<feature type="transmembrane region" description="Helical" evidence="1">
    <location>
        <begin position="128"/>
        <end position="154"/>
    </location>
</feature>
<feature type="transmembrane region" description="Helical" evidence="1">
    <location>
        <begin position="45"/>
        <end position="69"/>
    </location>
</feature>
<dbReference type="EMBL" id="BMOC01000014">
    <property type="protein sequence ID" value="GGJ11718.1"/>
    <property type="molecule type" value="Genomic_DNA"/>
</dbReference>
<organism evidence="2 3">
    <name type="scientific">Halobellus salinus</name>
    <dbReference type="NCBI Taxonomy" id="931585"/>
    <lineage>
        <taxon>Archaea</taxon>
        <taxon>Methanobacteriati</taxon>
        <taxon>Methanobacteriota</taxon>
        <taxon>Stenosarchaea group</taxon>
        <taxon>Halobacteria</taxon>
        <taxon>Halobacteriales</taxon>
        <taxon>Haloferacaceae</taxon>
        <taxon>Halobellus</taxon>
    </lineage>
</organism>
<comment type="caution">
    <text evidence="2">The sequence shown here is derived from an EMBL/GenBank/DDBJ whole genome shotgun (WGS) entry which is preliminary data.</text>
</comment>
<keyword evidence="1" id="KW-1133">Transmembrane helix</keyword>
<keyword evidence="3" id="KW-1185">Reference proteome</keyword>
<keyword evidence="1" id="KW-0812">Transmembrane</keyword>
<keyword evidence="1" id="KW-0472">Membrane</keyword>
<name>A0A830EHB3_9EURY</name>